<evidence type="ECO:0000313" key="3">
    <source>
        <dbReference type="EMBL" id="GJD46731.1"/>
    </source>
</evidence>
<dbReference type="Gene3D" id="3.40.50.1820">
    <property type="entry name" value="alpha/beta hydrolase"/>
    <property type="match status" value="1"/>
</dbReference>
<dbReference type="GO" id="GO:0016787">
    <property type="term" value="F:hydrolase activity"/>
    <property type="evidence" value="ECO:0007669"/>
    <property type="project" value="UniProtKB-KW"/>
</dbReference>
<dbReference type="SUPFAM" id="SSF53474">
    <property type="entry name" value="alpha/beta-Hydrolases"/>
    <property type="match status" value="1"/>
</dbReference>
<dbReference type="Proteomes" id="UP001055117">
    <property type="component" value="Unassembled WGS sequence"/>
</dbReference>
<comment type="caution">
    <text evidence="3">The sequence shown here is derived from an EMBL/GenBank/DDBJ whole genome shotgun (WGS) entry which is preliminary data.</text>
</comment>
<dbReference type="PANTHER" id="PTHR43329">
    <property type="entry name" value="EPOXIDE HYDROLASE"/>
    <property type="match status" value="1"/>
</dbReference>
<feature type="domain" description="AB hydrolase-1" evidence="2">
    <location>
        <begin position="36"/>
        <end position="295"/>
    </location>
</feature>
<dbReference type="Pfam" id="PF00561">
    <property type="entry name" value="Abhydrolase_1"/>
    <property type="match status" value="1"/>
</dbReference>
<accession>A0ABQ4QPT8</accession>
<dbReference type="EMBL" id="BPQG01000087">
    <property type="protein sequence ID" value="GJD46731.1"/>
    <property type="molecule type" value="Genomic_DNA"/>
</dbReference>
<name>A0ABQ4QPT8_9HYPH</name>
<dbReference type="InterPro" id="IPR029058">
    <property type="entry name" value="AB_hydrolase_fold"/>
</dbReference>
<sequence>MTPANAQQDGQQVTILRPRTDTLEIACEVRGPEAGPAVILMHGFPDDARAWDVVAAQLATAGCRVYVPYLRGYGATRFLSAETPRSGEQAALGHDLLGLMDALRIPRAILVGYDWGGRAACVVAALWPERVAGLVTGAGYNIQDIAASGQPAAPALEVRFWYQWYFQLERGRAGLTQNRRPLCRQLWEQWSPTWKFDDATFNRTAVSFDNPDFVDVSIHSYRHRYGAAPGDPAVAEIEAGLAKRPTIAVPSITLQGEMDGVTVAEGSAGHARYFTGPYDRRVLANVGHFLPHEAPEPHVRAVLELMGR</sequence>
<protein>
    <submittedName>
        <fullName evidence="3">Epoxide hydrolase A</fullName>
    </submittedName>
</protein>
<dbReference type="InterPro" id="IPR000639">
    <property type="entry name" value="Epox_hydrolase-like"/>
</dbReference>
<dbReference type="InterPro" id="IPR000073">
    <property type="entry name" value="AB_hydrolase_1"/>
</dbReference>
<reference evidence="3 4" key="1">
    <citation type="journal article" date="2021" name="Front. Microbiol.">
        <title>Comprehensive Comparative Genomics and Phenotyping of Methylobacterium Species.</title>
        <authorList>
            <person name="Alessa O."/>
            <person name="Ogura Y."/>
            <person name="Fujitani Y."/>
            <person name="Takami H."/>
            <person name="Hayashi T."/>
            <person name="Sahin N."/>
            <person name="Tani A."/>
        </authorList>
    </citation>
    <scope>NUCLEOTIDE SEQUENCE [LARGE SCALE GENOMIC DNA]</scope>
    <source>
        <strain evidence="3 4">DSM 23679</strain>
    </source>
</reference>
<keyword evidence="4" id="KW-1185">Reference proteome</keyword>
<proteinExistence type="predicted"/>
<evidence type="ECO:0000259" key="2">
    <source>
        <dbReference type="Pfam" id="PF00561"/>
    </source>
</evidence>
<dbReference type="PRINTS" id="PR00412">
    <property type="entry name" value="EPOXHYDRLASE"/>
</dbReference>
<evidence type="ECO:0000313" key="4">
    <source>
        <dbReference type="Proteomes" id="UP001055117"/>
    </source>
</evidence>
<gene>
    <name evidence="3" type="primary">ephA_2</name>
    <name evidence="3" type="ORF">AFCDBAGC_4615</name>
</gene>
<keyword evidence="1 3" id="KW-0378">Hydrolase</keyword>
<organism evidence="3 4">
    <name type="scientific">Methylobacterium cerastii</name>
    <dbReference type="NCBI Taxonomy" id="932741"/>
    <lineage>
        <taxon>Bacteria</taxon>
        <taxon>Pseudomonadati</taxon>
        <taxon>Pseudomonadota</taxon>
        <taxon>Alphaproteobacteria</taxon>
        <taxon>Hyphomicrobiales</taxon>
        <taxon>Methylobacteriaceae</taxon>
        <taxon>Methylobacterium</taxon>
    </lineage>
</organism>
<evidence type="ECO:0000256" key="1">
    <source>
        <dbReference type="ARBA" id="ARBA00022801"/>
    </source>
</evidence>